<dbReference type="InterPro" id="IPR041492">
    <property type="entry name" value="HAD_2"/>
</dbReference>
<dbReference type="GO" id="GO:0016791">
    <property type="term" value="F:phosphatase activity"/>
    <property type="evidence" value="ECO:0007669"/>
    <property type="project" value="TreeGrafter"/>
</dbReference>
<dbReference type="InterPro" id="IPR051400">
    <property type="entry name" value="HAD-like_hydrolase"/>
</dbReference>
<organism evidence="5 6">
    <name type="scientific">Yeosuana aromativorans</name>
    <dbReference type="NCBI Taxonomy" id="288019"/>
    <lineage>
        <taxon>Bacteria</taxon>
        <taxon>Pseudomonadati</taxon>
        <taxon>Bacteroidota</taxon>
        <taxon>Flavobacteriia</taxon>
        <taxon>Flavobacteriales</taxon>
        <taxon>Flavobacteriaceae</taxon>
        <taxon>Yeosuana</taxon>
    </lineage>
</organism>
<accession>A0A8J3BKW6</accession>
<keyword evidence="6" id="KW-1185">Reference proteome</keyword>
<dbReference type="RefSeq" id="WP_188653408.1">
    <property type="nucleotide sequence ID" value="NZ_BMNR01000005.1"/>
</dbReference>
<keyword evidence="2" id="KW-0479">Metal-binding</keyword>
<dbReference type="InterPro" id="IPR036412">
    <property type="entry name" value="HAD-like_sf"/>
</dbReference>
<proteinExistence type="predicted"/>
<sequence>MITKNRTILIFDLDDTLYKELEFLKSAYKEIAICLSKETNVHFQVILNDMMVFYNSGLNAFKEILDAYGIQNICVDDLISIYRNHKPQISLKKPVKDMLFRLKQTVFKVGVITDGRSVQQRNKIEALGLSDYFDDIIISEEFGSEKPNKANYAYFENQYGGGMNYIYVGDNTHKDFLAPNALGWHTICLLDDGHNIHKQSFELENSKLPKQCITHVLDLEFTINQVKHVL</sequence>
<evidence type="ECO:0000256" key="2">
    <source>
        <dbReference type="ARBA" id="ARBA00022723"/>
    </source>
</evidence>
<comment type="caution">
    <text evidence="5">The sequence shown here is derived from an EMBL/GenBank/DDBJ whole genome shotgun (WGS) entry which is preliminary data.</text>
</comment>
<dbReference type="NCBIfam" id="TIGR01549">
    <property type="entry name" value="HAD-SF-IA-v1"/>
    <property type="match status" value="1"/>
</dbReference>
<keyword evidence="4" id="KW-0460">Magnesium</keyword>
<evidence type="ECO:0000256" key="3">
    <source>
        <dbReference type="ARBA" id="ARBA00022801"/>
    </source>
</evidence>
<dbReference type="SUPFAM" id="SSF56784">
    <property type="entry name" value="HAD-like"/>
    <property type="match status" value="1"/>
</dbReference>
<dbReference type="GO" id="GO:0044281">
    <property type="term" value="P:small molecule metabolic process"/>
    <property type="evidence" value="ECO:0007669"/>
    <property type="project" value="UniProtKB-ARBA"/>
</dbReference>
<dbReference type="SFLD" id="SFLDG01129">
    <property type="entry name" value="C1.5:_HAD__Beta-PGM__Phosphata"/>
    <property type="match status" value="1"/>
</dbReference>
<evidence type="ECO:0000313" key="6">
    <source>
        <dbReference type="Proteomes" id="UP000612329"/>
    </source>
</evidence>
<dbReference type="GO" id="GO:0046872">
    <property type="term" value="F:metal ion binding"/>
    <property type="evidence" value="ECO:0007669"/>
    <property type="project" value="UniProtKB-KW"/>
</dbReference>
<dbReference type="InterPro" id="IPR023214">
    <property type="entry name" value="HAD_sf"/>
</dbReference>
<reference evidence="5" key="2">
    <citation type="submission" date="2020-09" db="EMBL/GenBank/DDBJ databases">
        <authorList>
            <person name="Sun Q."/>
            <person name="Ohkuma M."/>
        </authorList>
    </citation>
    <scope>NUCLEOTIDE SEQUENCE</scope>
    <source>
        <strain evidence="5">JCM 12862</strain>
    </source>
</reference>
<reference evidence="5" key="1">
    <citation type="journal article" date="2014" name="Int. J. Syst. Evol. Microbiol.">
        <title>Complete genome sequence of Corynebacterium casei LMG S-19264T (=DSM 44701T), isolated from a smear-ripened cheese.</title>
        <authorList>
            <consortium name="US DOE Joint Genome Institute (JGI-PGF)"/>
            <person name="Walter F."/>
            <person name="Albersmeier A."/>
            <person name="Kalinowski J."/>
            <person name="Ruckert C."/>
        </authorList>
    </citation>
    <scope>NUCLEOTIDE SEQUENCE</scope>
    <source>
        <strain evidence="5">JCM 12862</strain>
    </source>
</reference>
<protein>
    <recommendedName>
        <fullName evidence="7">Hydrolase of the HAD superfamily</fullName>
    </recommendedName>
</protein>
<dbReference type="SFLD" id="SFLDS00003">
    <property type="entry name" value="Haloacid_Dehalogenase"/>
    <property type="match status" value="1"/>
</dbReference>
<dbReference type="AlphaFoldDB" id="A0A8J3BKW6"/>
<name>A0A8J3BKW6_9FLAO</name>
<evidence type="ECO:0000256" key="1">
    <source>
        <dbReference type="ARBA" id="ARBA00001946"/>
    </source>
</evidence>
<dbReference type="Proteomes" id="UP000612329">
    <property type="component" value="Unassembled WGS sequence"/>
</dbReference>
<dbReference type="Gene3D" id="1.10.150.520">
    <property type="match status" value="1"/>
</dbReference>
<keyword evidence="3" id="KW-0378">Hydrolase</keyword>
<dbReference type="Gene3D" id="3.40.50.1000">
    <property type="entry name" value="HAD superfamily/HAD-like"/>
    <property type="match status" value="1"/>
</dbReference>
<evidence type="ECO:0008006" key="7">
    <source>
        <dbReference type="Google" id="ProtNLM"/>
    </source>
</evidence>
<evidence type="ECO:0000313" key="5">
    <source>
        <dbReference type="EMBL" id="GGK28904.1"/>
    </source>
</evidence>
<dbReference type="InterPro" id="IPR006439">
    <property type="entry name" value="HAD-SF_hydro_IA"/>
</dbReference>
<evidence type="ECO:0000256" key="4">
    <source>
        <dbReference type="ARBA" id="ARBA00022842"/>
    </source>
</evidence>
<dbReference type="Pfam" id="PF13419">
    <property type="entry name" value="HAD_2"/>
    <property type="match status" value="1"/>
</dbReference>
<comment type="cofactor">
    <cofactor evidence="1">
        <name>Mg(2+)</name>
        <dbReference type="ChEBI" id="CHEBI:18420"/>
    </cofactor>
</comment>
<dbReference type="PANTHER" id="PTHR46470:SF2">
    <property type="entry name" value="GLYCERALDEHYDE 3-PHOSPHATE PHOSPHATASE"/>
    <property type="match status" value="1"/>
</dbReference>
<dbReference type="EMBL" id="BMNR01000005">
    <property type="protein sequence ID" value="GGK28904.1"/>
    <property type="molecule type" value="Genomic_DNA"/>
</dbReference>
<gene>
    <name evidence="5" type="ORF">GCM10007962_23910</name>
</gene>
<dbReference type="PANTHER" id="PTHR46470">
    <property type="entry name" value="N-ACYLNEURAMINATE-9-PHOSPHATASE"/>
    <property type="match status" value="1"/>
</dbReference>